<evidence type="ECO:0000256" key="1">
    <source>
        <dbReference type="ARBA" id="ARBA00004442"/>
    </source>
</evidence>
<dbReference type="SUPFAM" id="SSF103088">
    <property type="entry name" value="OmpA-like"/>
    <property type="match status" value="1"/>
</dbReference>
<feature type="chain" id="PRO_5035167109" evidence="7">
    <location>
        <begin position="24"/>
        <end position="264"/>
    </location>
</feature>
<dbReference type="PANTHER" id="PTHR30329">
    <property type="entry name" value="STATOR ELEMENT OF FLAGELLAR MOTOR COMPLEX"/>
    <property type="match status" value="1"/>
</dbReference>
<evidence type="ECO:0000256" key="4">
    <source>
        <dbReference type="ARBA" id="ARBA00023237"/>
    </source>
</evidence>
<dbReference type="PANTHER" id="PTHR30329:SF21">
    <property type="entry name" value="LIPOPROTEIN YIAD-RELATED"/>
    <property type="match status" value="1"/>
</dbReference>
<dbReference type="GO" id="GO:0009279">
    <property type="term" value="C:cell outer membrane"/>
    <property type="evidence" value="ECO:0007669"/>
    <property type="project" value="UniProtKB-SubCell"/>
</dbReference>
<dbReference type="InterPro" id="IPR028974">
    <property type="entry name" value="TSP_type-3_rpt"/>
</dbReference>
<feature type="region of interest" description="Disordered" evidence="6">
    <location>
        <begin position="78"/>
        <end position="101"/>
    </location>
</feature>
<dbReference type="InterPro" id="IPR006690">
    <property type="entry name" value="OMPA-like_CS"/>
</dbReference>
<evidence type="ECO:0000259" key="8">
    <source>
        <dbReference type="PROSITE" id="PS51123"/>
    </source>
</evidence>
<dbReference type="PRINTS" id="PR01021">
    <property type="entry name" value="OMPADOMAIN"/>
</dbReference>
<dbReference type="PROSITE" id="PS51123">
    <property type="entry name" value="OMPA_2"/>
    <property type="match status" value="1"/>
</dbReference>
<dbReference type="InterPro" id="IPR050330">
    <property type="entry name" value="Bact_OuterMem_StrucFunc"/>
</dbReference>
<dbReference type="GO" id="GO:0005509">
    <property type="term" value="F:calcium ion binding"/>
    <property type="evidence" value="ECO:0007669"/>
    <property type="project" value="InterPro"/>
</dbReference>
<keyword evidence="3 5" id="KW-0472">Membrane</keyword>
<dbReference type="PRINTS" id="PR01023">
    <property type="entry name" value="NAFLGMOTY"/>
</dbReference>
<evidence type="ECO:0000256" key="7">
    <source>
        <dbReference type="SAM" id="SignalP"/>
    </source>
</evidence>
<accession>A0A8J6QUJ7</accession>
<keyword evidence="4" id="KW-0998">Cell outer membrane</keyword>
<dbReference type="Gene3D" id="3.30.1330.60">
    <property type="entry name" value="OmpA-like domain"/>
    <property type="match status" value="1"/>
</dbReference>
<reference evidence="9" key="1">
    <citation type="submission" date="2020-09" db="EMBL/GenBank/DDBJ databases">
        <title>A novel bacterium of genus Neiella, isolated from South China Sea.</title>
        <authorList>
            <person name="Huang H."/>
            <person name="Mo K."/>
            <person name="Hu Y."/>
        </authorList>
    </citation>
    <scope>NUCLEOTIDE SEQUENCE</scope>
    <source>
        <strain evidence="9">HB171785</strain>
    </source>
</reference>
<feature type="domain" description="OmpA-like" evidence="8">
    <location>
        <begin position="149"/>
        <end position="264"/>
    </location>
</feature>
<proteinExistence type="predicted"/>
<dbReference type="Proteomes" id="UP000638014">
    <property type="component" value="Unassembled WGS sequence"/>
</dbReference>
<dbReference type="PROSITE" id="PS51257">
    <property type="entry name" value="PROKAR_LIPOPROTEIN"/>
    <property type="match status" value="1"/>
</dbReference>
<dbReference type="EMBL" id="JACXAF010000013">
    <property type="protein sequence ID" value="MBD1389947.1"/>
    <property type="molecule type" value="Genomic_DNA"/>
</dbReference>
<evidence type="ECO:0000256" key="3">
    <source>
        <dbReference type="ARBA" id="ARBA00023136"/>
    </source>
</evidence>
<dbReference type="InterPro" id="IPR003367">
    <property type="entry name" value="Thrombospondin_3-like_rpt"/>
</dbReference>
<dbReference type="SUPFAM" id="SSF103647">
    <property type="entry name" value="TSP type-3 repeat"/>
    <property type="match status" value="1"/>
</dbReference>
<feature type="signal peptide" evidence="7">
    <location>
        <begin position="1"/>
        <end position="23"/>
    </location>
</feature>
<dbReference type="PROSITE" id="PS01068">
    <property type="entry name" value="OMPA_1"/>
    <property type="match status" value="1"/>
</dbReference>
<dbReference type="RefSeq" id="WP_191145034.1">
    <property type="nucleotide sequence ID" value="NZ_JACXAF010000013.1"/>
</dbReference>
<keyword evidence="10" id="KW-1185">Reference proteome</keyword>
<evidence type="ECO:0000256" key="6">
    <source>
        <dbReference type="SAM" id="MobiDB-lite"/>
    </source>
</evidence>
<protein>
    <submittedName>
        <fullName evidence="9">OmpA family protein</fullName>
    </submittedName>
</protein>
<feature type="compositionally biased region" description="Basic and acidic residues" evidence="6">
    <location>
        <begin position="249"/>
        <end position="264"/>
    </location>
</feature>
<dbReference type="InterPro" id="IPR006664">
    <property type="entry name" value="OMP_bac"/>
</dbReference>
<feature type="region of interest" description="Disordered" evidence="6">
    <location>
        <begin position="243"/>
        <end position="264"/>
    </location>
</feature>
<sequence>MNAKRLISLIAFAAVMLSGCATNRDNPGENIGFCTIAGGALGGAATGAGLTSAAAPAGAVAGAIAGAILCDPEDEDRDGVPDEFDKCPGTPEGVKVDRDGCPLDTDGDGVPDHLDECPNTPAGIEVNEKGCPLIIASNIPDECKPYLFVTDDKMVKAKPVLFAFDSAEISGEGQKILSCVARAANATNVPMLEVAGYTDSIGSKEYNVRLSQRRAGNARAVLVSEGVAESKLDVQGYGMEDPVVANDSEANRAKNRRVEVFPKK</sequence>
<dbReference type="GO" id="GO:0007155">
    <property type="term" value="P:cell adhesion"/>
    <property type="evidence" value="ECO:0007669"/>
    <property type="project" value="InterPro"/>
</dbReference>
<evidence type="ECO:0000313" key="9">
    <source>
        <dbReference type="EMBL" id="MBD1389947.1"/>
    </source>
</evidence>
<dbReference type="Gene3D" id="4.10.1080.10">
    <property type="entry name" value="TSP type-3 repeat"/>
    <property type="match status" value="1"/>
</dbReference>
<dbReference type="AlphaFoldDB" id="A0A8J6QUJ7"/>
<gene>
    <name evidence="9" type="ORF">IC617_10955</name>
</gene>
<name>A0A8J6QUJ7_9GAMM</name>
<dbReference type="Pfam" id="PF02412">
    <property type="entry name" value="TSP_3"/>
    <property type="match status" value="2"/>
</dbReference>
<organism evidence="9 10">
    <name type="scientific">Neiella litorisoli</name>
    <dbReference type="NCBI Taxonomy" id="2771431"/>
    <lineage>
        <taxon>Bacteria</taxon>
        <taxon>Pseudomonadati</taxon>
        <taxon>Pseudomonadota</taxon>
        <taxon>Gammaproteobacteria</taxon>
        <taxon>Alteromonadales</taxon>
        <taxon>Echinimonadaceae</taxon>
        <taxon>Neiella</taxon>
    </lineage>
</organism>
<comment type="subcellular location">
    <subcellularLocation>
        <location evidence="1">Cell outer membrane</location>
    </subcellularLocation>
</comment>
<evidence type="ECO:0000256" key="2">
    <source>
        <dbReference type="ARBA" id="ARBA00022729"/>
    </source>
</evidence>
<evidence type="ECO:0000256" key="5">
    <source>
        <dbReference type="PROSITE-ProRule" id="PRU00473"/>
    </source>
</evidence>
<comment type="caution">
    <text evidence="9">The sequence shown here is derived from an EMBL/GenBank/DDBJ whole genome shotgun (WGS) entry which is preliminary data.</text>
</comment>
<evidence type="ECO:0000313" key="10">
    <source>
        <dbReference type="Proteomes" id="UP000638014"/>
    </source>
</evidence>
<keyword evidence="2 7" id="KW-0732">Signal</keyword>
<dbReference type="CDD" id="cd07185">
    <property type="entry name" value="OmpA_C-like"/>
    <property type="match status" value="1"/>
</dbReference>
<dbReference type="InterPro" id="IPR006665">
    <property type="entry name" value="OmpA-like"/>
</dbReference>
<dbReference type="Pfam" id="PF00691">
    <property type="entry name" value="OmpA"/>
    <property type="match status" value="1"/>
</dbReference>
<dbReference type="InterPro" id="IPR036737">
    <property type="entry name" value="OmpA-like_sf"/>
</dbReference>